<keyword evidence="2" id="KW-1185">Reference proteome</keyword>
<comment type="caution">
    <text evidence="1">The sequence shown here is derived from an EMBL/GenBank/DDBJ whole genome shotgun (WGS) entry which is preliminary data.</text>
</comment>
<organism evidence="1 2">
    <name type="scientific">Sphingomonas insulae</name>
    <dbReference type="NCBI Taxonomy" id="424800"/>
    <lineage>
        <taxon>Bacteria</taxon>
        <taxon>Pseudomonadati</taxon>
        <taxon>Pseudomonadota</taxon>
        <taxon>Alphaproteobacteria</taxon>
        <taxon>Sphingomonadales</taxon>
        <taxon>Sphingomonadaceae</taxon>
        <taxon>Sphingomonas</taxon>
    </lineage>
</organism>
<protein>
    <recommendedName>
        <fullName evidence="3">Aspartyl protease</fullName>
    </recommendedName>
</protein>
<sequence>MTMTMTATAALLLVGAAPAPQERVVTGDGIIEVRLNGEPIRLRIDPAAPGMPLVSDAIATQRGFRMGRKLGIGFGFNVGPTLVMSQTQVVRIAYGGGKPEKQRIGWTQRPFAAVADGSIGPGSLPEPVVRFALRPAQAGESTVTMRLEKLGFPMTLFGAGWVAAIGIVDVGGAPMRVRFDPHHARTLATAGAAVRLAQAYDGMLSGEGRATEIFFGVERPVRDLALRRPFRLGALAIDRLGARTGDFGSTAVIRDGDVAAPATDPDEIVVTAKGKKRDMRRDTISLGADQLRHCSSIVFDRNAGLVHLTCAG</sequence>
<dbReference type="Proteomes" id="UP001500238">
    <property type="component" value="Unassembled WGS sequence"/>
</dbReference>
<evidence type="ECO:0000313" key="1">
    <source>
        <dbReference type="EMBL" id="GAA0658370.1"/>
    </source>
</evidence>
<reference evidence="2" key="1">
    <citation type="journal article" date="2019" name="Int. J. Syst. Evol. Microbiol.">
        <title>The Global Catalogue of Microorganisms (GCM) 10K type strain sequencing project: providing services to taxonomists for standard genome sequencing and annotation.</title>
        <authorList>
            <consortium name="The Broad Institute Genomics Platform"/>
            <consortium name="The Broad Institute Genome Sequencing Center for Infectious Disease"/>
            <person name="Wu L."/>
            <person name="Ma J."/>
        </authorList>
    </citation>
    <scope>NUCLEOTIDE SEQUENCE [LARGE SCALE GENOMIC DNA]</scope>
    <source>
        <strain evidence="2">JCM 14603</strain>
    </source>
</reference>
<gene>
    <name evidence="1" type="ORF">GCM10009102_03310</name>
</gene>
<evidence type="ECO:0000313" key="2">
    <source>
        <dbReference type="Proteomes" id="UP001500238"/>
    </source>
</evidence>
<dbReference type="EMBL" id="BAAAES010000001">
    <property type="protein sequence ID" value="GAA0658370.1"/>
    <property type="molecule type" value="Genomic_DNA"/>
</dbReference>
<accession>A0ABP3T082</accession>
<name>A0ABP3T082_9SPHN</name>
<evidence type="ECO:0008006" key="3">
    <source>
        <dbReference type="Google" id="ProtNLM"/>
    </source>
</evidence>
<proteinExistence type="predicted"/>